<dbReference type="InterPro" id="IPR016181">
    <property type="entry name" value="Acyl_CoA_acyltransferase"/>
</dbReference>
<protein>
    <submittedName>
        <fullName evidence="2">Acetyltransferase</fullName>
    </submittedName>
</protein>
<accession>A0A0A0BRX6</accession>
<dbReference type="GO" id="GO:0016747">
    <property type="term" value="F:acyltransferase activity, transferring groups other than amino-acyl groups"/>
    <property type="evidence" value="ECO:0007669"/>
    <property type="project" value="InterPro"/>
</dbReference>
<name>A0A0A0BRX6_9CELL</name>
<sequence length="224" mass="23618">MLERDGDRPADGSTALTVRGARATDVARLYEICLRTGAAGSDATGRHDPLLLGDVYVGPYLALSPDLAFVLAGADDVAVGYVLGVADTTAFEERCDVEWWPGARERHPVGSATHPGDAELVRLVHEPERTPSAVTADFPAHLHIDLLPEAQGSGGGRRLVEHLLAELRRRGVPGVHLGVDPENLRARGFYAHLGFRPVPAVTDPAAAASDPDAAAGHLLGLRLG</sequence>
<evidence type="ECO:0000313" key="3">
    <source>
        <dbReference type="Proteomes" id="UP000029839"/>
    </source>
</evidence>
<keyword evidence="2" id="KW-0808">Transferase</keyword>
<dbReference type="Proteomes" id="UP000029839">
    <property type="component" value="Unassembled WGS sequence"/>
</dbReference>
<dbReference type="PANTHER" id="PTHR13170">
    <property type="entry name" value="O-GLCNACASE"/>
    <property type="match status" value="1"/>
</dbReference>
<dbReference type="PANTHER" id="PTHR13170:SF16">
    <property type="entry name" value="PROTEIN O-GLCNACASE"/>
    <property type="match status" value="1"/>
</dbReference>
<dbReference type="AlphaFoldDB" id="A0A0A0BRX6"/>
<feature type="domain" description="N-acetyltransferase" evidence="1">
    <location>
        <begin position="16"/>
        <end position="224"/>
    </location>
</feature>
<gene>
    <name evidence="2" type="ORF">N868_14045</name>
</gene>
<dbReference type="Gene3D" id="3.40.630.30">
    <property type="match status" value="1"/>
</dbReference>
<dbReference type="RefSeq" id="WP_229734612.1">
    <property type="nucleotide sequence ID" value="NZ_AXCY01000042.1"/>
</dbReference>
<reference evidence="2 3" key="2">
    <citation type="journal article" date="2015" name="Stand. Genomic Sci.">
        <title>Draft genome sequence of Cellulomonas carbonis T26(T) and comparative analysis of six Cellulomonas genomes.</title>
        <authorList>
            <person name="Zhuang W."/>
            <person name="Zhang S."/>
            <person name="Xia X."/>
            <person name="Wang G."/>
        </authorList>
    </citation>
    <scope>NUCLEOTIDE SEQUENCE [LARGE SCALE GENOMIC DNA]</scope>
    <source>
        <strain evidence="2 3">T26</strain>
    </source>
</reference>
<keyword evidence="3" id="KW-1185">Reference proteome</keyword>
<dbReference type="EMBL" id="AXCY01000042">
    <property type="protein sequence ID" value="KGM10680.1"/>
    <property type="molecule type" value="Genomic_DNA"/>
</dbReference>
<dbReference type="SUPFAM" id="SSF55729">
    <property type="entry name" value="Acyl-CoA N-acyltransferases (Nat)"/>
    <property type="match status" value="1"/>
</dbReference>
<dbReference type="Pfam" id="PF00583">
    <property type="entry name" value="Acetyltransf_1"/>
    <property type="match status" value="1"/>
</dbReference>
<organism evidence="2 3">
    <name type="scientific">Cellulomonas carbonis T26</name>
    <dbReference type="NCBI Taxonomy" id="947969"/>
    <lineage>
        <taxon>Bacteria</taxon>
        <taxon>Bacillati</taxon>
        <taxon>Actinomycetota</taxon>
        <taxon>Actinomycetes</taxon>
        <taxon>Micrococcales</taxon>
        <taxon>Cellulomonadaceae</taxon>
        <taxon>Cellulomonas</taxon>
    </lineage>
</organism>
<reference evidence="2 3" key="1">
    <citation type="submission" date="2013-08" db="EMBL/GenBank/DDBJ databases">
        <title>Genome sequencing of Cellulomonas carbonis T26.</title>
        <authorList>
            <person name="Chen F."/>
            <person name="Li Y."/>
            <person name="Wang G."/>
        </authorList>
    </citation>
    <scope>NUCLEOTIDE SEQUENCE [LARGE SCALE GENOMIC DNA]</scope>
    <source>
        <strain evidence="2 3">T26</strain>
    </source>
</reference>
<dbReference type="InterPro" id="IPR051822">
    <property type="entry name" value="Glycosyl_Hydrolase_84"/>
</dbReference>
<evidence type="ECO:0000313" key="2">
    <source>
        <dbReference type="EMBL" id="KGM10680.1"/>
    </source>
</evidence>
<evidence type="ECO:0000259" key="1">
    <source>
        <dbReference type="PROSITE" id="PS51186"/>
    </source>
</evidence>
<dbReference type="InterPro" id="IPR000182">
    <property type="entry name" value="GNAT_dom"/>
</dbReference>
<proteinExistence type="predicted"/>
<dbReference type="PROSITE" id="PS51186">
    <property type="entry name" value="GNAT"/>
    <property type="match status" value="1"/>
</dbReference>
<dbReference type="CDD" id="cd04301">
    <property type="entry name" value="NAT_SF"/>
    <property type="match status" value="1"/>
</dbReference>
<comment type="caution">
    <text evidence="2">The sequence shown here is derived from an EMBL/GenBank/DDBJ whole genome shotgun (WGS) entry which is preliminary data.</text>
</comment>